<dbReference type="InterPro" id="IPR051628">
    <property type="entry name" value="LUBAC_E3_Ligases"/>
</dbReference>
<dbReference type="PANTHER" id="PTHR22770">
    <property type="entry name" value="UBIQUITIN CONJUGATING ENZYME 7 INTERACTING PROTEIN-RELATED"/>
    <property type="match status" value="1"/>
</dbReference>
<keyword evidence="5" id="KW-0863">Zinc-finger</keyword>
<keyword evidence="6" id="KW-0833">Ubl conjugation pathway</keyword>
<proteinExistence type="predicted"/>
<evidence type="ECO:0000256" key="5">
    <source>
        <dbReference type="ARBA" id="ARBA00022771"/>
    </source>
</evidence>
<dbReference type="AlphaFoldDB" id="A0A1I8C0U9"/>
<evidence type="ECO:0000256" key="2">
    <source>
        <dbReference type="ARBA" id="ARBA00022679"/>
    </source>
</evidence>
<feature type="region of interest" description="Disordered" evidence="8">
    <location>
        <begin position="551"/>
        <end position="615"/>
    </location>
</feature>
<dbReference type="GO" id="GO:0008270">
    <property type="term" value="F:zinc ion binding"/>
    <property type="evidence" value="ECO:0007669"/>
    <property type="project" value="UniProtKB-KW"/>
</dbReference>
<dbReference type="SUPFAM" id="SSF57850">
    <property type="entry name" value="RING/U-box"/>
    <property type="match status" value="2"/>
</dbReference>
<dbReference type="Pfam" id="PF26200">
    <property type="entry name" value="Rcat_RNF216"/>
    <property type="match status" value="1"/>
</dbReference>
<evidence type="ECO:0000256" key="4">
    <source>
        <dbReference type="ARBA" id="ARBA00022737"/>
    </source>
</evidence>
<dbReference type="InterPro" id="IPR047545">
    <property type="entry name" value="BRcat_RBR_RNF216"/>
</dbReference>
<dbReference type="PROSITE" id="PS51873">
    <property type="entry name" value="TRIAD"/>
    <property type="match status" value="1"/>
</dbReference>
<keyword evidence="4" id="KW-0677">Repeat</keyword>
<dbReference type="InterPro" id="IPR044066">
    <property type="entry name" value="TRIAD_supradom"/>
</dbReference>
<name>A0A1I8C0U9_MELHA</name>
<keyword evidence="2" id="KW-0808">Transferase</keyword>
<dbReference type="Pfam" id="PF01485">
    <property type="entry name" value="IBR"/>
    <property type="match status" value="1"/>
</dbReference>
<evidence type="ECO:0000313" key="10">
    <source>
        <dbReference type="Proteomes" id="UP000095281"/>
    </source>
</evidence>
<keyword evidence="10" id="KW-1185">Reference proteome</keyword>
<dbReference type="InterPro" id="IPR002867">
    <property type="entry name" value="IBR_dom"/>
</dbReference>
<evidence type="ECO:0000259" key="9">
    <source>
        <dbReference type="PROSITE" id="PS51873"/>
    </source>
</evidence>
<evidence type="ECO:0000256" key="7">
    <source>
        <dbReference type="ARBA" id="ARBA00022833"/>
    </source>
</evidence>
<evidence type="ECO:0000313" key="11">
    <source>
        <dbReference type="WBParaSite" id="MhA1_Contig94.frz3.gene14"/>
    </source>
</evidence>
<feature type="domain" description="RING-type" evidence="9">
    <location>
        <begin position="299"/>
        <end position="530"/>
    </location>
</feature>
<dbReference type="InterPro" id="IPR047546">
    <property type="entry name" value="Rcat_RBR_RNF216"/>
</dbReference>
<organism evidence="10 11">
    <name type="scientific">Meloidogyne hapla</name>
    <name type="common">Root-knot nematode worm</name>
    <dbReference type="NCBI Taxonomy" id="6305"/>
    <lineage>
        <taxon>Eukaryota</taxon>
        <taxon>Metazoa</taxon>
        <taxon>Ecdysozoa</taxon>
        <taxon>Nematoda</taxon>
        <taxon>Chromadorea</taxon>
        <taxon>Rhabditida</taxon>
        <taxon>Tylenchina</taxon>
        <taxon>Tylenchomorpha</taxon>
        <taxon>Tylenchoidea</taxon>
        <taxon>Meloidogynidae</taxon>
        <taxon>Meloidogyninae</taxon>
        <taxon>Meloidogyne</taxon>
    </lineage>
</organism>
<dbReference type="PANTHER" id="PTHR22770:SF47">
    <property type="entry name" value="E3 UBIQUITIN-PROTEIN LIGASE RNF216"/>
    <property type="match status" value="1"/>
</dbReference>
<sequence>MNGQPDINQQPQPDVNVIHKSVIDMFPDLDLTQTLETYGRNCTSEQIADVILNTFQNIPKKRRGSKRKASDVNLDTEGPPSVGSDQSFVSENSNVIGRLLIDKMLWDMYQVLIAELNKSKQLSKEGVNFGVLKTAMADHFPSIRLEFISKMLSLFNGSVYPVAIACFFLENNFVEKLRRFLPSKSFSPSFWLTATPPLLKKRSKKACLNVSDDFVKQFKSYTDLLATYRDGEYSALLTPELKLSKQYDQVEWPRPPEEERIECLVCFDMVPFNRVVFCNVPVTSTRDFLVSQLAAFDDGPGPSRAIYDELRENNQKGKENSESQVHPFCRTCVRGSASAAVGEVPMAKGGIGLRCMVPDCDNPILYSEIRVLLSKDVQKRLDERIAEENLGMASLTNLERCKKCNFAIEMEDDKNINKVFTCIECHYEMCRLCERDWDDEHFGYSCEELDAKNKKEKRDRALEKQLNEAVIRKCPKCGVQFVKLTGCNKMTCRCGMTQCYICRESGISYDHFCPHVRDPAKPQGPCKMCDKKCLLHEDAKKRDEELLKEIREKGVVDSPTTNNGTNNAGVTNVGAQPAQRPAPLLPRPLVYQPPPPLPPPQLVRVPRNPELQERC</sequence>
<protein>
    <submittedName>
        <fullName evidence="11">RING-type domain-containing protein</fullName>
    </submittedName>
</protein>
<accession>A0A1I8C0U9</accession>
<reference evidence="11" key="1">
    <citation type="submission" date="2016-11" db="UniProtKB">
        <authorList>
            <consortium name="WormBaseParasite"/>
        </authorList>
    </citation>
    <scope>IDENTIFICATION</scope>
</reference>
<dbReference type="Gene3D" id="1.20.120.1750">
    <property type="match status" value="1"/>
</dbReference>
<dbReference type="WBParaSite" id="MhA1_Contig94.frz3.gene14">
    <property type="protein sequence ID" value="MhA1_Contig94.frz3.gene14"/>
    <property type="gene ID" value="MhA1_Contig94.frz3.gene14"/>
</dbReference>
<dbReference type="CDD" id="cd20353">
    <property type="entry name" value="Rcat_RBR_RNF216"/>
    <property type="match status" value="1"/>
</dbReference>
<dbReference type="GO" id="GO:0016740">
    <property type="term" value="F:transferase activity"/>
    <property type="evidence" value="ECO:0007669"/>
    <property type="project" value="UniProtKB-KW"/>
</dbReference>
<feature type="compositionally biased region" description="Pro residues" evidence="8">
    <location>
        <begin position="583"/>
        <end position="601"/>
    </location>
</feature>
<evidence type="ECO:0000256" key="1">
    <source>
        <dbReference type="ARBA" id="ARBA00004906"/>
    </source>
</evidence>
<keyword evidence="7" id="KW-0862">Zinc</keyword>
<evidence type="ECO:0000256" key="3">
    <source>
        <dbReference type="ARBA" id="ARBA00022723"/>
    </source>
</evidence>
<feature type="region of interest" description="Disordered" evidence="8">
    <location>
        <begin position="62"/>
        <end position="86"/>
    </location>
</feature>
<feature type="compositionally biased region" description="Low complexity" evidence="8">
    <location>
        <begin position="560"/>
        <end position="582"/>
    </location>
</feature>
<evidence type="ECO:0000256" key="8">
    <source>
        <dbReference type="SAM" id="MobiDB-lite"/>
    </source>
</evidence>
<dbReference type="CDD" id="cd20339">
    <property type="entry name" value="BRcat_RBR_RNF216"/>
    <property type="match status" value="1"/>
</dbReference>
<evidence type="ECO:0000256" key="6">
    <source>
        <dbReference type="ARBA" id="ARBA00022786"/>
    </source>
</evidence>
<dbReference type="Proteomes" id="UP000095281">
    <property type="component" value="Unplaced"/>
</dbReference>
<comment type="pathway">
    <text evidence="1">Protein modification; protein ubiquitination.</text>
</comment>
<keyword evidence="3" id="KW-0479">Metal-binding</keyword>